<name>A0ABN2RVQ0_9MICO</name>
<evidence type="ECO:0000313" key="3">
    <source>
        <dbReference type="Proteomes" id="UP001500013"/>
    </source>
</evidence>
<organism evidence="2 3">
    <name type="scientific">Terrabacter lapilli</name>
    <dbReference type="NCBI Taxonomy" id="436231"/>
    <lineage>
        <taxon>Bacteria</taxon>
        <taxon>Bacillati</taxon>
        <taxon>Actinomycetota</taxon>
        <taxon>Actinomycetes</taxon>
        <taxon>Micrococcales</taxon>
        <taxon>Intrasporangiaceae</taxon>
        <taxon>Terrabacter</taxon>
    </lineage>
</organism>
<proteinExistence type="predicted"/>
<reference evidence="2 3" key="1">
    <citation type="journal article" date="2019" name="Int. J. Syst. Evol. Microbiol.">
        <title>The Global Catalogue of Microorganisms (GCM) 10K type strain sequencing project: providing services to taxonomists for standard genome sequencing and annotation.</title>
        <authorList>
            <consortium name="The Broad Institute Genomics Platform"/>
            <consortium name="The Broad Institute Genome Sequencing Center for Infectious Disease"/>
            <person name="Wu L."/>
            <person name="Ma J."/>
        </authorList>
    </citation>
    <scope>NUCLEOTIDE SEQUENCE [LARGE SCALE GENOMIC DNA]</scope>
    <source>
        <strain evidence="2 3">JCM 15628</strain>
    </source>
</reference>
<keyword evidence="1" id="KW-1133">Transmembrane helix</keyword>
<keyword evidence="1" id="KW-0472">Membrane</keyword>
<accession>A0ABN2RVQ0</accession>
<dbReference type="RefSeq" id="WP_344060026.1">
    <property type="nucleotide sequence ID" value="NZ_BAAAPU010000005.1"/>
</dbReference>
<evidence type="ECO:0000313" key="2">
    <source>
        <dbReference type="EMBL" id="GAA1975690.1"/>
    </source>
</evidence>
<feature type="transmembrane region" description="Helical" evidence="1">
    <location>
        <begin position="166"/>
        <end position="187"/>
    </location>
</feature>
<protein>
    <recommendedName>
        <fullName evidence="4">DUF4328 domain-containing protein</fullName>
    </recommendedName>
</protein>
<keyword evidence="1" id="KW-0812">Transmembrane</keyword>
<feature type="transmembrane region" description="Helical" evidence="1">
    <location>
        <begin position="104"/>
        <end position="124"/>
    </location>
</feature>
<evidence type="ECO:0000256" key="1">
    <source>
        <dbReference type="SAM" id="Phobius"/>
    </source>
</evidence>
<feature type="transmembrane region" description="Helical" evidence="1">
    <location>
        <begin position="136"/>
        <end position="154"/>
    </location>
</feature>
<evidence type="ECO:0008006" key="4">
    <source>
        <dbReference type="Google" id="ProtNLM"/>
    </source>
</evidence>
<sequence length="204" mass="21983">MDDDRGGTGTPGALQALAVVPDDRPRRLVQPRLRRPATRSLAISSLSLPSLVVGALGGSTSDPAYRLAAVLAVAGGALACVWLVRLQWYLARTRRLSKVAPDLGMWVMWALPVVGWVLPAVRLSRLDRATHGRRSWTVFAWAALWVPVTMPRLWAPQAGHELPEGVHAWLLVVTAGAAFGLWTAVVLRLTRGAEVVAHESGLDA</sequence>
<feature type="transmembrane region" description="Helical" evidence="1">
    <location>
        <begin position="64"/>
        <end position="84"/>
    </location>
</feature>
<comment type="caution">
    <text evidence="2">The sequence shown here is derived from an EMBL/GenBank/DDBJ whole genome shotgun (WGS) entry which is preliminary data.</text>
</comment>
<dbReference type="EMBL" id="BAAAPU010000005">
    <property type="protein sequence ID" value="GAA1975690.1"/>
    <property type="molecule type" value="Genomic_DNA"/>
</dbReference>
<gene>
    <name evidence="2" type="ORF">GCM10009817_14880</name>
</gene>
<dbReference type="Proteomes" id="UP001500013">
    <property type="component" value="Unassembled WGS sequence"/>
</dbReference>
<keyword evidence="3" id="KW-1185">Reference proteome</keyword>